<dbReference type="InterPro" id="IPR042100">
    <property type="entry name" value="Bug_dom1"/>
</dbReference>
<protein>
    <submittedName>
        <fullName evidence="3">Tripartite tricarboxylate transporter substrate binding protein</fullName>
    </submittedName>
</protein>
<feature type="signal peptide" evidence="2">
    <location>
        <begin position="1"/>
        <end position="20"/>
    </location>
</feature>
<dbReference type="RefSeq" id="WP_129968401.1">
    <property type="nucleotide sequence ID" value="NZ_JACCEW010000002.1"/>
</dbReference>
<gene>
    <name evidence="3" type="ORF">H0A68_06015</name>
</gene>
<comment type="similarity">
    <text evidence="1">Belongs to the UPF0065 (bug) family.</text>
</comment>
<dbReference type="InterPro" id="IPR005064">
    <property type="entry name" value="BUG"/>
</dbReference>
<dbReference type="PIRSF" id="PIRSF017082">
    <property type="entry name" value="YflP"/>
    <property type="match status" value="1"/>
</dbReference>
<dbReference type="CDD" id="cd13578">
    <property type="entry name" value="PBP2_Bug27"/>
    <property type="match status" value="1"/>
</dbReference>
<evidence type="ECO:0000256" key="1">
    <source>
        <dbReference type="ARBA" id="ARBA00006987"/>
    </source>
</evidence>
<dbReference type="EMBL" id="JACCEW010000002">
    <property type="protein sequence ID" value="NYT36421.1"/>
    <property type="molecule type" value="Genomic_DNA"/>
</dbReference>
<dbReference type="Gene3D" id="3.40.190.150">
    <property type="entry name" value="Bordetella uptake gene, domain 1"/>
    <property type="match status" value="1"/>
</dbReference>
<dbReference type="AlphaFoldDB" id="A0A853FD07"/>
<comment type="caution">
    <text evidence="3">The sequence shown here is derived from an EMBL/GenBank/DDBJ whole genome shotgun (WGS) entry which is preliminary data.</text>
</comment>
<keyword evidence="2" id="KW-0732">Signal</keyword>
<feature type="chain" id="PRO_5032788120" evidence="2">
    <location>
        <begin position="21"/>
        <end position="324"/>
    </location>
</feature>
<dbReference type="Gene3D" id="3.40.190.10">
    <property type="entry name" value="Periplasmic binding protein-like II"/>
    <property type="match status" value="1"/>
</dbReference>
<accession>A0A853FD07</accession>
<dbReference type="SUPFAM" id="SSF53850">
    <property type="entry name" value="Periplasmic binding protein-like II"/>
    <property type="match status" value="1"/>
</dbReference>
<dbReference type="PANTHER" id="PTHR42928:SF5">
    <property type="entry name" value="BLR1237 PROTEIN"/>
    <property type="match status" value="1"/>
</dbReference>
<keyword evidence="4" id="KW-1185">Reference proteome</keyword>
<name>A0A853FD07_9BURK</name>
<reference evidence="3 4" key="1">
    <citation type="submission" date="2020-07" db="EMBL/GenBank/DDBJ databases">
        <title>Taxonomic revisions and descriptions of new bacterial species based on genomic comparisons in the high-G+C-content subgroup of the family Alcaligenaceae.</title>
        <authorList>
            <person name="Szabo A."/>
            <person name="Felfoldi T."/>
        </authorList>
    </citation>
    <scope>NUCLEOTIDE SEQUENCE [LARGE SCALE GENOMIC DNA]</scope>
    <source>
        <strain evidence="3 4">DSM 25264</strain>
    </source>
</reference>
<evidence type="ECO:0000313" key="4">
    <source>
        <dbReference type="Proteomes" id="UP000580517"/>
    </source>
</evidence>
<dbReference type="Proteomes" id="UP000580517">
    <property type="component" value="Unassembled WGS sequence"/>
</dbReference>
<proteinExistence type="inferred from homology"/>
<dbReference type="Pfam" id="PF03401">
    <property type="entry name" value="TctC"/>
    <property type="match status" value="1"/>
</dbReference>
<evidence type="ECO:0000313" key="3">
    <source>
        <dbReference type="EMBL" id="NYT36421.1"/>
    </source>
</evidence>
<sequence length="324" mass="34119">MIRGIVVSVVLVLMQATAFADSVQDAFPKKPVRFLVPYTPGGNADLIVRLLAHGLDGMWTQPVIVENKPGASGTIAVNEVAKAAPDGHTMVLGAAGNLVVAHKLINGLPYDVLRDLRPVTVVATPPFVLVTSSKSKFNSVQDLIQYARAHPEEVTYGSAGIGSANHLSGEMLGLMENIRLMHVAYKGMGPAVNDLLGGRIDAAFAPIPLVLPQIQAGKLKALGVTGKTRSKVLEDVPTVAESGVPGFESGAWFAVMVPHDTPDATVSKLNADLGIVMQDEEFIQKLEAEGAEPIGSSPQAALASLKAEMKKWGDLIDKLALSPN</sequence>
<organism evidence="3 4">
    <name type="scientific">Allopusillimonas soli</name>
    <dbReference type="NCBI Taxonomy" id="659016"/>
    <lineage>
        <taxon>Bacteria</taxon>
        <taxon>Pseudomonadati</taxon>
        <taxon>Pseudomonadota</taxon>
        <taxon>Betaproteobacteria</taxon>
        <taxon>Burkholderiales</taxon>
        <taxon>Alcaligenaceae</taxon>
        <taxon>Allopusillimonas</taxon>
    </lineage>
</organism>
<dbReference type="OrthoDB" id="8689410at2"/>
<evidence type="ECO:0000256" key="2">
    <source>
        <dbReference type="SAM" id="SignalP"/>
    </source>
</evidence>
<dbReference type="PANTHER" id="PTHR42928">
    <property type="entry name" value="TRICARBOXYLATE-BINDING PROTEIN"/>
    <property type="match status" value="1"/>
</dbReference>